<reference evidence="1" key="1">
    <citation type="submission" date="2011-03" db="EMBL/GenBank/DDBJ databases">
        <title>The Genome Sequence of Nematocida sp1 strain ERTm2.</title>
        <authorList>
            <consortium name="The Broad Institute Genome Sequencing Platform"/>
            <consortium name="The Broad Institute Genome Sequencing Center for Infectious Disease"/>
            <person name="Cuomo C."/>
            <person name="Troemel E."/>
            <person name="Young S.K."/>
            <person name="Zeng Q."/>
            <person name="Gargeya S."/>
            <person name="Fitzgerald M."/>
            <person name="Haas B."/>
            <person name="Abouelleil A."/>
            <person name="Alvarado L."/>
            <person name="Arachchi H.M."/>
            <person name="Berlin A."/>
            <person name="Brown A."/>
            <person name="Chapman S.B."/>
            <person name="Chen Z."/>
            <person name="Dunbar C."/>
            <person name="Freedman E."/>
            <person name="Gearin G."/>
            <person name="Gellesch M."/>
            <person name="Goldberg J."/>
            <person name="Griggs A."/>
            <person name="Gujja S."/>
            <person name="Heilman E.R."/>
            <person name="Heiman D."/>
            <person name="Howarth C."/>
            <person name="Larson L."/>
            <person name="Lui A."/>
            <person name="MacDonald P.J.P."/>
            <person name="Mehta T."/>
            <person name="Montmayeur A."/>
            <person name="Murphy C."/>
            <person name="Neiman D."/>
            <person name="Pearson M."/>
            <person name="Priest M."/>
            <person name="Roberts A."/>
            <person name="Saif S."/>
            <person name="Shea T."/>
            <person name="Shenoy N."/>
            <person name="Sisk P."/>
            <person name="Stolte C."/>
            <person name="Sykes S."/>
            <person name="White J."/>
            <person name="Yandava C."/>
            <person name="Wortman J."/>
            <person name="Nusbaum C."/>
            <person name="Birren B."/>
        </authorList>
    </citation>
    <scope>NUCLEOTIDE SEQUENCE</scope>
    <source>
        <strain evidence="1">ERTm2</strain>
    </source>
</reference>
<evidence type="ECO:0000313" key="1">
    <source>
        <dbReference type="EMBL" id="EHY65575.1"/>
    </source>
</evidence>
<name>H8ZBT9_NEMA1</name>
<accession>H8ZBT9</accession>
<proteinExistence type="predicted"/>
<dbReference type="EMBL" id="JH604635">
    <property type="protein sequence ID" value="EHY65575.1"/>
    <property type="molecule type" value="Genomic_DNA"/>
</dbReference>
<dbReference type="AlphaFoldDB" id="H8ZBT9"/>
<sequence length="110" mass="12502">MEIVFLLKMNCPLPSNDTFIQKIAHFSPKSVIKRIIKKHNGVSFGVRMLHAGSHGKLTCILPISEYTEFMSTFKIFFSEFTAYTIGSDYNANSTAERSDTISEGLFWKNK</sequence>
<organism evidence="1">
    <name type="scientific">Nematocida ausubeli (strain ATCC PRA-371 / ERTm2)</name>
    <name type="common">Nematode killer fungus</name>
    <dbReference type="NCBI Taxonomy" id="1913371"/>
    <lineage>
        <taxon>Eukaryota</taxon>
        <taxon>Fungi</taxon>
        <taxon>Fungi incertae sedis</taxon>
        <taxon>Microsporidia</taxon>
        <taxon>Nematocida</taxon>
    </lineage>
</organism>
<dbReference type="Proteomes" id="UP000005622">
    <property type="component" value="Unassembled WGS sequence"/>
</dbReference>
<protein>
    <submittedName>
        <fullName evidence="1">Uncharacterized protein</fullName>
    </submittedName>
</protein>
<gene>
    <name evidence="1" type="ORF">NERG_01182</name>
</gene>
<dbReference type="HOGENOM" id="CLU_2171713_0_0_1"/>